<evidence type="ECO:0000313" key="2">
    <source>
        <dbReference type="Proteomes" id="UP000236291"/>
    </source>
</evidence>
<reference evidence="1 2" key="1">
    <citation type="journal article" date="2014" name="Am. J. Bot.">
        <title>Genome assembly and annotation for red clover (Trifolium pratense; Fabaceae).</title>
        <authorList>
            <person name="Istvanek J."/>
            <person name="Jaros M."/>
            <person name="Krenek A."/>
            <person name="Repkova J."/>
        </authorList>
    </citation>
    <scope>NUCLEOTIDE SEQUENCE [LARGE SCALE GENOMIC DNA]</scope>
    <source>
        <strain evidence="2">cv. Tatra</strain>
        <tissue evidence="1">Young leaves</tissue>
    </source>
</reference>
<dbReference type="EMBL" id="ASHM01086398">
    <property type="protein sequence ID" value="PNX61914.1"/>
    <property type="molecule type" value="Genomic_DNA"/>
</dbReference>
<protein>
    <submittedName>
        <fullName evidence="1">Uncharacterized protein</fullName>
    </submittedName>
</protein>
<dbReference type="Proteomes" id="UP000236291">
    <property type="component" value="Unassembled WGS sequence"/>
</dbReference>
<comment type="caution">
    <text evidence="1">The sequence shown here is derived from an EMBL/GenBank/DDBJ whole genome shotgun (WGS) entry which is preliminary data.</text>
</comment>
<gene>
    <name evidence="1" type="ORF">L195_g052701</name>
</gene>
<organism evidence="1 2">
    <name type="scientific">Trifolium pratense</name>
    <name type="common">Red clover</name>
    <dbReference type="NCBI Taxonomy" id="57577"/>
    <lineage>
        <taxon>Eukaryota</taxon>
        <taxon>Viridiplantae</taxon>
        <taxon>Streptophyta</taxon>
        <taxon>Embryophyta</taxon>
        <taxon>Tracheophyta</taxon>
        <taxon>Spermatophyta</taxon>
        <taxon>Magnoliopsida</taxon>
        <taxon>eudicotyledons</taxon>
        <taxon>Gunneridae</taxon>
        <taxon>Pentapetalae</taxon>
        <taxon>rosids</taxon>
        <taxon>fabids</taxon>
        <taxon>Fabales</taxon>
        <taxon>Fabaceae</taxon>
        <taxon>Papilionoideae</taxon>
        <taxon>50 kb inversion clade</taxon>
        <taxon>NPAAA clade</taxon>
        <taxon>Hologalegina</taxon>
        <taxon>IRL clade</taxon>
        <taxon>Trifolieae</taxon>
        <taxon>Trifolium</taxon>
    </lineage>
</organism>
<feature type="non-terminal residue" evidence="1">
    <location>
        <position position="1"/>
    </location>
</feature>
<evidence type="ECO:0000313" key="1">
    <source>
        <dbReference type="EMBL" id="PNX61914.1"/>
    </source>
</evidence>
<proteinExistence type="predicted"/>
<accession>A0A2K3K6K4</accession>
<dbReference type="AlphaFoldDB" id="A0A2K3K6K4"/>
<reference evidence="1 2" key="2">
    <citation type="journal article" date="2017" name="Front. Plant Sci.">
        <title>Gene Classification and Mining of Molecular Markers Useful in Red Clover (Trifolium pratense) Breeding.</title>
        <authorList>
            <person name="Istvanek J."/>
            <person name="Dluhosova J."/>
            <person name="Dluhos P."/>
            <person name="Patkova L."/>
            <person name="Nedelnik J."/>
            <person name="Repkova J."/>
        </authorList>
    </citation>
    <scope>NUCLEOTIDE SEQUENCE [LARGE SCALE GENOMIC DNA]</scope>
    <source>
        <strain evidence="2">cv. Tatra</strain>
        <tissue evidence="1">Young leaves</tissue>
    </source>
</reference>
<name>A0A2K3K6K4_TRIPR</name>
<sequence>GDEVLETLHWKTTVILEVVASSESTAGLGS</sequence>